<dbReference type="SMART" id="SM00490">
    <property type="entry name" value="HELICc"/>
    <property type="match status" value="1"/>
</dbReference>
<evidence type="ECO:0000256" key="10">
    <source>
        <dbReference type="ARBA" id="ARBA00022884"/>
    </source>
</evidence>
<evidence type="ECO:0000256" key="8">
    <source>
        <dbReference type="ARBA" id="ARBA00022840"/>
    </source>
</evidence>
<dbReference type="GO" id="GO:0005524">
    <property type="term" value="F:ATP binding"/>
    <property type="evidence" value="ECO:0007669"/>
    <property type="project" value="UniProtKB-KW"/>
</dbReference>
<evidence type="ECO:0000256" key="7">
    <source>
        <dbReference type="ARBA" id="ARBA00022806"/>
    </source>
</evidence>
<protein>
    <submittedName>
        <fullName evidence="17">Uncharacterized protein</fullName>
    </submittedName>
</protein>
<dbReference type="Pfam" id="PF00035">
    <property type="entry name" value="dsrm"/>
    <property type="match status" value="1"/>
</dbReference>
<dbReference type="PANTHER" id="PTHR14950:SF37">
    <property type="entry name" value="ENDORIBONUCLEASE DICER"/>
    <property type="match status" value="1"/>
</dbReference>
<reference evidence="17 18" key="2">
    <citation type="journal article" date="2018" name="Plant J.">
        <title>The Physcomitrella patens chromosome-scale assembly reveals moss genome structure and evolution.</title>
        <authorList>
            <person name="Lang D."/>
            <person name="Ullrich K.K."/>
            <person name="Murat F."/>
            <person name="Fuchs J."/>
            <person name="Jenkins J."/>
            <person name="Haas F.B."/>
            <person name="Piednoel M."/>
            <person name="Gundlach H."/>
            <person name="Van Bel M."/>
            <person name="Meyberg R."/>
            <person name="Vives C."/>
            <person name="Morata J."/>
            <person name="Symeonidi A."/>
            <person name="Hiss M."/>
            <person name="Muchero W."/>
            <person name="Kamisugi Y."/>
            <person name="Saleh O."/>
            <person name="Blanc G."/>
            <person name="Decker E.L."/>
            <person name="van Gessel N."/>
            <person name="Grimwood J."/>
            <person name="Hayes R.D."/>
            <person name="Graham S.W."/>
            <person name="Gunter L.E."/>
            <person name="McDaniel S.F."/>
            <person name="Hoernstein S.N.W."/>
            <person name="Larsson A."/>
            <person name="Li F.W."/>
            <person name="Perroud P.F."/>
            <person name="Phillips J."/>
            <person name="Ranjan P."/>
            <person name="Rokshar D.S."/>
            <person name="Rothfels C.J."/>
            <person name="Schneider L."/>
            <person name="Shu S."/>
            <person name="Stevenson D.W."/>
            <person name="Thummler F."/>
            <person name="Tillich M."/>
            <person name="Villarreal Aguilar J.C."/>
            <person name="Widiez T."/>
            <person name="Wong G.K."/>
            <person name="Wymore A."/>
            <person name="Zhang Y."/>
            <person name="Zimmer A.D."/>
            <person name="Quatrano R.S."/>
            <person name="Mayer K.F.X."/>
            <person name="Goodstein D."/>
            <person name="Casacuberta J.M."/>
            <person name="Vandepoele K."/>
            <person name="Reski R."/>
            <person name="Cuming A.C."/>
            <person name="Tuskan G.A."/>
            <person name="Maumus F."/>
            <person name="Salse J."/>
            <person name="Schmutz J."/>
            <person name="Rensing S.A."/>
        </authorList>
    </citation>
    <scope>NUCLEOTIDE SEQUENCE [LARGE SCALE GENOMIC DNA]</scope>
    <source>
        <strain evidence="17 18">cv. Gransden 2004</strain>
    </source>
</reference>
<evidence type="ECO:0000256" key="1">
    <source>
        <dbReference type="ARBA" id="ARBA00001936"/>
    </source>
</evidence>
<proteinExistence type="predicted"/>
<evidence type="ECO:0000259" key="15">
    <source>
        <dbReference type="PROSITE" id="PS50142"/>
    </source>
</evidence>
<name>A0A7I4BUB4_PHYPA</name>
<feature type="compositionally biased region" description="Acidic residues" evidence="13">
    <location>
        <begin position="908"/>
        <end position="919"/>
    </location>
</feature>
<evidence type="ECO:0000256" key="3">
    <source>
        <dbReference type="ARBA" id="ARBA00022723"/>
    </source>
</evidence>
<dbReference type="Pfam" id="PF03368">
    <property type="entry name" value="Dicer_dimer"/>
    <property type="match status" value="1"/>
</dbReference>
<dbReference type="InParanoid" id="A0A7I4BUB4"/>
<keyword evidence="18" id="KW-1185">Reference proteome</keyword>
<dbReference type="GO" id="GO:0004386">
    <property type="term" value="F:helicase activity"/>
    <property type="evidence" value="ECO:0007669"/>
    <property type="project" value="UniProtKB-KW"/>
</dbReference>
<dbReference type="FunFam" id="3.30.160.380:FF:000001">
    <property type="entry name" value="Endoribonuclease dicer-like 1"/>
    <property type="match status" value="1"/>
</dbReference>
<accession>A0A7I4BUB4</accession>
<dbReference type="CDD" id="cd19869">
    <property type="entry name" value="DSRM_DCL_plant"/>
    <property type="match status" value="1"/>
</dbReference>
<dbReference type="InterPro" id="IPR000999">
    <property type="entry name" value="RNase_III_dom"/>
</dbReference>
<dbReference type="PROSITE" id="PS50142">
    <property type="entry name" value="RNASE_3_2"/>
    <property type="match status" value="1"/>
</dbReference>
<keyword evidence="7" id="KW-0347">Helicase</keyword>
<keyword evidence="9" id="KW-0460">Magnesium</keyword>
<keyword evidence="5" id="KW-0547">Nucleotide-binding</keyword>
<dbReference type="SUPFAM" id="SSF69065">
    <property type="entry name" value="RNase III domain-like"/>
    <property type="match status" value="1"/>
</dbReference>
<dbReference type="Pfam" id="PF00636">
    <property type="entry name" value="Ribonuclease_3"/>
    <property type="match status" value="1"/>
</dbReference>
<evidence type="ECO:0000256" key="4">
    <source>
        <dbReference type="ARBA" id="ARBA00022737"/>
    </source>
</evidence>
<keyword evidence="8" id="KW-0067">ATP-binding</keyword>
<feature type="domain" description="DRBM" evidence="14">
    <location>
        <begin position="1086"/>
        <end position="1149"/>
    </location>
</feature>
<dbReference type="SMART" id="SM00358">
    <property type="entry name" value="DSRM"/>
    <property type="match status" value="2"/>
</dbReference>
<keyword evidence="10 12" id="KW-0694">RNA-binding</keyword>
<dbReference type="Pfam" id="PF14709">
    <property type="entry name" value="DND1_DSRM"/>
    <property type="match status" value="1"/>
</dbReference>
<evidence type="ECO:0000256" key="2">
    <source>
        <dbReference type="ARBA" id="ARBA00001946"/>
    </source>
</evidence>
<dbReference type="GO" id="GO:0046872">
    <property type="term" value="F:metal ion binding"/>
    <property type="evidence" value="ECO:0007669"/>
    <property type="project" value="UniProtKB-KW"/>
</dbReference>
<dbReference type="GO" id="GO:0005634">
    <property type="term" value="C:nucleus"/>
    <property type="evidence" value="ECO:0000318"/>
    <property type="project" value="GO_Central"/>
</dbReference>
<evidence type="ECO:0000256" key="13">
    <source>
        <dbReference type="SAM" id="MobiDB-lite"/>
    </source>
</evidence>
<dbReference type="SUPFAM" id="SSF52540">
    <property type="entry name" value="P-loop containing nucleoside triphosphate hydrolases"/>
    <property type="match status" value="1"/>
</dbReference>
<dbReference type="EMBL" id="ABEU02000001">
    <property type="status" value="NOT_ANNOTATED_CDS"/>
    <property type="molecule type" value="Genomic_DNA"/>
</dbReference>
<dbReference type="SMART" id="SM00535">
    <property type="entry name" value="RIBOc"/>
    <property type="match status" value="1"/>
</dbReference>
<dbReference type="Gene3D" id="3.30.160.380">
    <property type="entry name" value="Dicer dimerisation domain"/>
    <property type="match status" value="1"/>
</dbReference>
<dbReference type="EnsemblPlants" id="Pp3c1_24960V3.1">
    <property type="protein sequence ID" value="Pp3c1_24960V3.1"/>
    <property type="gene ID" value="Pp3c1_24960"/>
</dbReference>
<keyword evidence="4" id="KW-0677">Repeat</keyword>
<evidence type="ECO:0000259" key="16">
    <source>
        <dbReference type="PROSITE" id="PS51194"/>
    </source>
</evidence>
<evidence type="ECO:0000259" key="14">
    <source>
        <dbReference type="PROSITE" id="PS50137"/>
    </source>
</evidence>
<feature type="domain" description="Helicase C-terminal" evidence="16">
    <location>
        <begin position="273"/>
        <end position="436"/>
    </location>
</feature>
<dbReference type="InterPro" id="IPR014720">
    <property type="entry name" value="dsRBD_dom"/>
</dbReference>
<dbReference type="Gramene" id="Pp3c1_24960V3.1">
    <property type="protein sequence ID" value="Pp3c1_24960V3.1"/>
    <property type="gene ID" value="Pp3c1_24960"/>
</dbReference>
<evidence type="ECO:0000256" key="6">
    <source>
        <dbReference type="ARBA" id="ARBA00022801"/>
    </source>
</evidence>
<dbReference type="GO" id="GO:0004525">
    <property type="term" value="F:ribonuclease III activity"/>
    <property type="evidence" value="ECO:0000318"/>
    <property type="project" value="GO_Central"/>
</dbReference>
<comment type="cofactor">
    <cofactor evidence="1">
        <name>Mn(2+)</name>
        <dbReference type="ChEBI" id="CHEBI:29035"/>
    </cofactor>
</comment>
<feature type="domain" description="DRBM" evidence="14">
    <location>
        <begin position="1177"/>
        <end position="1252"/>
    </location>
</feature>
<keyword evidence="6" id="KW-0378">Hydrolase</keyword>
<sequence length="1263" mass="140817">MRQADVIRNGTKFSVGHYCGEMGQDFGTPEGGSENLIPKMHSIVKMEAIHLLILDECHHAVKKHPYSLVMSEFYLITPKDKRPCVFGMIASPVNLKESKLDSIVCTIRDRKELEKHVPLPSETMILYDKPALLFSLRKERKQMEATVEKAANASVRRSKWKCMGARDAGAKEELQLSVAERTESDGAASLSQKLRAITYALDELGQWCAYKVSLGYLTSLHNDERVNHQLDVKFQKLYLKKVCTLLRCSLREGAAGSRDPAEHVGCADFEDDKIQEPTDVGEGELPDSHAVSVGEHLDEILGAAVADGKVTPKVQSLIKVLIGYQHTDDFRAIIFVERVIAAQVLPKVTLLVATSVAEEGLDIRQCNVVIRFDLAKTVLAYIQSRGRARKPGSDYILMLERGNLQHEAFFRNAKNSEETLRKEAIERTDLGEKRENAILASIDIGEGEIYQVPATGAVVSMNSAVGLIHFYCSQLPSDRYSLLRPEFIMNKIEDQRGAIRYSCRLQLPCNAPFEAVEGPECNSMRGAQQACKKCTKWGHSRTCYYLIKEVGKKLLSWRGDRIVAEKDSDTKEGSKCENVGFSRDSLLTETSDFTLLVGQQLHDEISLPNPTLLITMSWKKRDLDAIRRFRKRHCCSNSQLTELKSFHVRLMSIVLDVNVEPATTRWDPAKAYLFAPVLHKDASDPKDLVDWVVMRRTIETDSWSNPLQRASPDVNLGTDERALGGDRREYGFGKLRCSLAFGQGAHPTYGARGAKAQFDVVKATGLLPTSDMVEETTVQEVPPEGKLLIVDGFVEVEVLVGRIVTAVHSGKRLYVDSVLALTAASCQETFSYERAELLSDAYLEWVVSHRLFLKFPSKHEGQLTRMRQKIVSNSVLYQHALEKGLQSYIQADRFAPSRWAAPGVPPAFDEDLRDGDDSDKESKPEVEREVVEIVESENMEDGEIEGDSGSYRVLSSKTLADVVEVFIGMYYVEGGGGGCYSLHELGIPVEFDDVETDLATGGCQVPETVMRSIDFSSLQKNVGHEFRERSRLTDLRAAAVNNENFARVAVKHSYHLHLRHGSTALETQVFEPLLQPMVSPETLPIHPVRGLQERCQQEAEGLEYKVSRAESVATVEVYVDGVQIGSTQSAQKKMAQKLGARNALVKLKDKEVIKVKAEAENGDLNAGKSSKNGHTNFTRKTINDLCLKRQWPMPQYKCVLESGPAHAKKFTFSVRVLTTTDGWTEECVGEPMASVKKAKDSAALVLLAALRRSYPLRNNIIDC</sequence>
<dbReference type="Pfam" id="PF00271">
    <property type="entry name" value="Helicase_C"/>
    <property type="match status" value="1"/>
</dbReference>
<dbReference type="PANTHER" id="PTHR14950">
    <property type="entry name" value="DICER-RELATED"/>
    <property type="match status" value="1"/>
</dbReference>
<evidence type="ECO:0000256" key="5">
    <source>
        <dbReference type="ARBA" id="ARBA00022741"/>
    </source>
</evidence>
<dbReference type="InterPro" id="IPR038248">
    <property type="entry name" value="Dicer_dimer_sf"/>
</dbReference>
<dbReference type="Gene3D" id="1.10.1520.10">
    <property type="entry name" value="Ribonuclease III domain"/>
    <property type="match status" value="1"/>
</dbReference>
<evidence type="ECO:0000256" key="12">
    <source>
        <dbReference type="PROSITE-ProRule" id="PRU00266"/>
    </source>
</evidence>
<evidence type="ECO:0000256" key="11">
    <source>
        <dbReference type="ARBA" id="ARBA00023211"/>
    </source>
</evidence>
<keyword evidence="3" id="KW-0479">Metal-binding</keyword>
<dbReference type="GO" id="GO:0030422">
    <property type="term" value="P:siRNA processing"/>
    <property type="evidence" value="ECO:0000318"/>
    <property type="project" value="GO_Central"/>
</dbReference>
<evidence type="ECO:0000313" key="17">
    <source>
        <dbReference type="EnsemblPlants" id="Pp3c1_24960V3.1"/>
    </source>
</evidence>
<dbReference type="CDD" id="cd00593">
    <property type="entry name" value="RIBOc"/>
    <property type="match status" value="1"/>
</dbReference>
<feature type="domain" description="RNase III" evidence="15">
    <location>
        <begin position="820"/>
        <end position="975"/>
    </location>
</feature>
<dbReference type="Gene3D" id="3.40.50.300">
    <property type="entry name" value="P-loop containing nucleotide triphosphate hydrolases"/>
    <property type="match status" value="2"/>
</dbReference>
<dbReference type="GO" id="GO:0005737">
    <property type="term" value="C:cytoplasm"/>
    <property type="evidence" value="ECO:0000318"/>
    <property type="project" value="GO_Central"/>
</dbReference>
<reference evidence="17 18" key="1">
    <citation type="journal article" date="2008" name="Science">
        <title>The Physcomitrella genome reveals evolutionary insights into the conquest of land by plants.</title>
        <authorList>
            <person name="Rensing S."/>
            <person name="Lang D."/>
            <person name="Zimmer A."/>
            <person name="Terry A."/>
            <person name="Salamov A."/>
            <person name="Shapiro H."/>
            <person name="Nishiyama T."/>
            <person name="Perroud P.-F."/>
            <person name="Lindquist E."/>
            <person name="Kamisugi Y."/>
            <person name="Tanahashi T."/>
            <person name="Sakakibara K."/>
            <person name="Fujita T."/>
            <person name="Oishi K."/>
            <person name="Shin-I T."/>
            <person name="Kuroki Y."/>
            <person name="Toyoda A."/>
            <person name="Suzuki Y."/>
            <person name="Hashimoto A."/>
            <person name="Yamaguchi K."/>
            <person name="Sugano A."/>
            <person name="Kohara Y."/>
            <person name="Fujiyama A."/>
            <person name="Anterola A."/>
            <person name="Aoki S."/>
            <person name="Ashton N."/>
            <person name="Barbazuk W.B."/>
            <person name="Barker E."/>
            <person name="Bennetzen J."/>
            <person name="Bezanilla M."/>
            <person name="Blankenship R."/>
            <person name="Cho S.H."/>
            <person name="Dutcher S."/>
            <person name="Estelle M."/>
            <person name="Fawcett J.A."/>
            <person name="Gundlach H."/>
            <person name="Hanada K."/>
            <person name="Heyl A."/>
            <person name="Hicks K.A."/>
            <person name="Hugh J."/>
            <person name="Lohr M."/>
            <person name="Mayer K."/>
            <person name="Melkozernov A."/>
            <person name="Murata T."/>
            <person name="Nelson D."/>
            <person name="Pils B."/>
            <person name="Prigge M."/>
            <person name="Reiss B."/>
            <person name="Renner T."/>
            <person name="Rombauts S."/>
            <person name="Rushton P."/>
            <person name="Sanderfoot A."/>
            <person name="Schween G."/>
            <person name="Shiu S.-H."/>
            <person name="Stueber K."/>
            <person name="Theodoulou F.L."/>
            <person name="Tu H."/>
            <person name="Van de Peer Y."/>
            <person name="Verrier P.J."/>
            <person name="Waters E."/>
            <person name="Wood A."/>
            <person name="Yang L."/>
            <person name="Cove D."/>
            <person name="Cuming A."/>
            <person name="Hasebe M."/>
            <person name="Lucas S."/>
            <person name="Mishler D.B."/>
            <person name="Reski R."/>
            <person name="Grigoriev I."/>
            <person name="Quatrano R.S."/>
            <person name="Boore J.L."/>
        </authorList>
    </citation>
    <scope>NUCLEOTIDE SEQUENCE [LARGE SCALE GENOMIC DNA]</scope>
    <source>
        <strain evidence="17 18">cv. Gransden 2004</strain>
    </source>
</reference>
<reference evidence="17" key="3">
    <citation type="submission" date="2020-12" db="UniProtKB">
        <authorList>
            <consortium name="EnsemblPlants"/>
        </authorList>
    </citation>
    <scope>IDENTIFICATION</scope>
</reference>
<dbReference type="PROSITE" id="PS50137">
    <property type="entry name" value="DS_RBD"/>
    <property type="match status" value="2"/>
</dbReference>
<dbReference type="InterPro" id="IPR001650">
    <property type="entry name" value="Helicase_C-like"/>
</dbReference>
<dbReference type="InterPro" id="IPR005034">
    <property type="entry name" value="Dicer_dimerisation"/>
</dbReference>
<feature type="region of interest" description="Disordered" evidence="13">
    <location>
        <begin position="901"/>
        <end position="926"/>
    </location>
</feature>
<dbReference type="GO" id="GO:0003723">
    <property type="term" value="F:RNA binding"/>
    <property type="evidence" value="ECO:0000318"/>
    <property type="project" value="GO_Central"/>
</dbReference>
<dbReference type="Gene3D" id="3.30.160.20">
    <property type="match status" value="2"/>
</dbReference>
<evidence type="ECO:0000256" key="9">
    <source>
        <dbReference type="ARBA" id="ARBA00022842"/>
    </source>
</evidence>
<comment type="cofactor">
    <cofactor evidence="2">
        <name>Mg(2+)</name>
        <dbReference type="ChEBI" id="CHEBI:18420"/>
    </cofactor>
</comment>
<dbReference type="InterPro" id="IPR027417">
    <property type="entry name" value="P-loop_NTPase"/>
</dbReference>
<dbReference type="SUPFAM" id="SSF54768">
    <property type="entry name" value="dsRNA-binding domain-like"/>
    <property type="match status" value="2"/>
</dbReference>
<keyword evidence="11" id="KW-0464">Manganese</keyword>
<dbReference type="AlphaFoldDB" id="A0A7I4BUB4"/>
<dbReference type="PROSITE" id="PS51194">
    <property type="entry name" value="HELICASE_CTER"/>
    <property type="match status" value="1"/>
</dbReference>
<dbReference type="InterPro" id="IPR036389">
    <property type="entry name" value="RNase_III_sf"/>
</dbReference>
<organism evidence="17 18">
    <name type="scientific">Physcomitrium patens</name>
    <name type="common">Spreading-leaved earth moss</name>
    <name type="synonym">Physcomitrella patens</name>
    <dbReference type="NCBI Taxonomy" id="3218"/>
    <lineage>
        <taxon>Eukaryota</taxon>
        <taxon>Viridiplantae</taxon>
        <taxon>Streptophyta</taxon>
        <taxon>Embryophyta</taxon>
        <taxon>Bryophyta</taxon>
        <taxon>Bryophytina</taxon>
        <taxon>Bryopsida</taxon>
        <taxon>Funariidae</taxon>
        <taxon>Funariales</taxon>
        <taxon>Funariaceae</taxon>
        <taxon>Physcomitrium</taxon>
    </lineage>
</organism>
<dbReference type="Proteomes" id="UP000006727">
    <property type="component" value="Chromosome 1"/>
</dbReference>
<evidence type="ECO:0000313" key="18">
    <source>
        <dbReference type="Proteomes" id="UP000006727"/>
    </source>
</evidence>